<feature type="compositionally biased region" description="Polar residues" evidence="1">
    <location>
        <begin position="10"/>
        <end position="23"/>
    </location>
</feature>
<organism evidence="2 3">
    <name type="scientific">Thanatephorus cucumeris (strain AG1-IA)</name>
    <name type="common">Rice sheath blight fungus</name>
    <name type="synonym">Rhizoctonia solani</name>
    <dbReference type="NCBI Taxonomy" id="983506"/>
    <lineage>
        <taxon>Eukaryota</taxon>
        <taxon>Fungi</taxon>
        <taxon>Dikarya</taxon>
        <taxon>Basidiomycota</taxon>
        <taxon>Agaricomycotina</taxon>
        <taxon>Agaricomycetes</taxon>
        <taxon>Cantharellales</taxon>
        <taxon>Ceratobasidiaceae</taxon>
        <taxon>Rhizoctonia</taxon>
        <taxon>Rhizoctonia solani AG-1</taxon>
    </lineage>
</organism>
<dbReference type="InterPro" id="IPR046342">
    <property type="entry name" value="CBS_dom_sf"/>
</dbReference>
<protein>
    <submittedName>
        <fullName evidence="2">Uncharacterized protein</fullName>
    </submittedName>
</protein>
<dbReference type="OrthoDB" id="2536440at2759"/>
<dbReference type="Proteomes" id="UP000011668">
    <property type="component" value="Unassembled WGS sequence"/>
</dbReference>
<name>L8WPT0_THACA</name>
<comment type="caution">
    <text evidence="2">The sequence shown here is derived from an EMBL/GenBank/DDBJ whole genome shotgun (WGS) entry which is preliminary data.</text>
</comment>
<evidence type="ECO:0000313" key="2">
    <source>
        <dbReference type="EMBL" id="ELU40015.1"/>
    </source>
</evidence>
<dbReference type="Gene3D" id="3.10.580.10">
    <property type="entry name" value="CBS-domain"/>
    <property type="match status" value="1"/>
</dbReference>
<dbReference type="PANTHER" id="PTHR42115:SF1">
    <property type="entry name" value="BETA-SYNTHASE (BETA-THIONASE), PUTATIVE (AFU_ORTHOLOGUE AFUA_3G08420)-RELATED"/>
    <property type="match status" value="1"/>
</dbReference>
<keyword evidence="3" id="KW-1185">Reference proteome</keyword>
<dbReference type="HOGENOM" id="CLU_1732716_0_0_1"/>
<sequence>MATTAAPLASLNSLGSNTRSPSAGPSKYRGAVVEMAKTESMGWVPRVLDSRRKPVGYINVADLKTKWEAGSANPSDLISNYMTKFARGTGVEYTVITPETPLEELEAFLETTDFAIGGSLFVIYKARSLNGKGGYSYRLESQICVGCGDQG</sequence>
<dbReference type="AlphaFoldDB" id="L8WPT0"/>
<evidence type="ECO:0000313" key="3">
    <source>
        <dbReference type="Proteomes" id="UP000011668"/>
    </source>
</evidence>
<accession>L8WPT0</accession>
<gene>
    <name evidence="2" type="ORF">AG1IA_05954</name>
</gene>
<evidence type="ECO:0000256" key="1">
    <source>
        <dbReference type="SAM" id="MobiDB-lite"/>
    </source>
</evidence>
<feature type="region of interest" description="Disordered" evidence="1">
    <location>
        <begin position="1"/>
        <end position="27"/>
    </location>
</feature>
<reference evidence="2 3" key="1">
    <citation type="journal article" date="2013" name="Nat. Commun.">
        <title>The evolution and pathogenic mechanisms of the rice sheath blight pathogen.</title>
        <authorList>
            <person name="Zheng A."/>
            <person name="Lin R."/>
            <person name="Xu L."/>
            <person name="Qin P."/>
            <person name="Tang C."/>
            <person name="Ai P."/>
            <person name="Zhang D."/>
            <person name="Liu Y."/>
            <person name="Sun Z."/>
            <person name="Feng H."/>
            <person name="Wang Y."/>
            <person name="Chen Y."/>
            <person name="Liang X."/>
            <person name="Fu R."/>
            <person name="Li Q."/>
            <person name="Zhang J."/>
            <person name="Yu X."/>
            <person name="Xie Z."/>
            <person name="Ding L."/>
            <person name="Guan P."/>
            <person name="Tang J."/>
            <person name="Liang Y."/>
            <person name="Wang S."/>
            <person name="Deng Q."/>
            <person name="Li S."/>
            <person name="Zhu J."/>
            <person name="Wang L."/>
            <person name="Liu H."/>
            <person name="Li P."/>
        </authorList>
    </citation>
    <scope>NUCLEOTIDE SEQUENCE [LARGE SCALE GENOMIC DNA]</scope>
    <source>
        <strain evidence="3">AG-1 IA</strain>
    </source>
</reference>
<dbReference type="EMBL" id="AFRT01001539">
    <property type="protein sequence ID" value="ELU40015.1"/>
    <property type="molecule type" value="Genomic_DNA"/>
</dbReference>
<dbReference type="PANTHER" id="PTHR42115">
    <property type="entry name" value="BETA-SYNTHASE (BETA-THIONASE), PUTATIVE (AFU_ORTHOLOGUE AFUA_3G08420)-RELATED"/>
    <property type="match status" value="1"/>
</dbReference>
<proteinExistence type="predicted"/>